<protein>
    <submittedName>
        <fullName evidence="1">Uncharacterized protein</fullName>
    </submittedName>
</protein>
<proteinExistence type="predicted"/>
<evidence type="ECO:0000313" key="2">
    <source>
        <dbReference type="Proteomes" id="UP000012960"/>
    </source>
</evidence>
<dbReference type="AlphaFoldDB" id="A0A804JPC0"/>
<keyword evidence="2" id="KW-1185">Reference proteome</keyword>
<dbReference type="EnsemblPlants" id="Ma06_t36240.1">
    <property type="protein sequence ID" value="Ma06_p36240.1"/>
    <property type="gene ID" value="Ma06_g36240"/>
</dbReference>
<organism evidence="1 2">
    <name type="scientific">Musa acuminata subsp. malaccensis</name>
    <name type="common">Wild banana</name>
    <name type="synonym">Musa malaccensis</name>
    <dbReference type="NCBI Taxonomy" id="214687"/>
    <lineage>
        <taxon>Eukaryota</taxon>
        <taxon>Viridiplantae</taxon>
        <taxon>Streptophyta</taxon>
        <taxon>Embryophyta</taxon>
        <taxon>Tracheophyta</taxon>
        <taxon>Spermatophyta</taxon>
        <taxon>Magnoliopsida</taxon>
        <taxon>Liliopsida</taxon>
        <taxon>Zingiberales</taxon>
        <taxon>Musaceae</taxon>
        <taxon>Musa</taxon>
    </lineage>
</organism>
<dbReference type="Proteomes" id="UP000012960">
    <property type="component" value="Unplaced"/>
</dbReference>
<reference evidence="1" key="1">
    <citation type="submission" date="2021-05" db="UniProtKB">
        <authorList>
            <consortium name="EnsemblPlants"/>
        </authorList>
    </citation>
    <scope>IDENTIFICATION</scope>
    <source>
        <strain evidence="1">subsp. malaccensis</strain>
    </source>
</reference>
<sequence>MRCLCPMNMMRVTSNNSVTADNYGNERQDKLCQYLSGRLPP</sequence>
<name>A0A804JPC0_MUSAM</name>
<dbReference type="Gramene" id="Ma06_t36240.1">
    <property type="protein sequence ID" value="Ma06_p36240.1"/>
    <property type="gene ID" value="Ma06_g36240"/>
</dbReference>
<evidence type="ECO:0000313" key="1">
    <source>
        <dbReference type="EnsemblPlants" id="Ma06_p36240.1"/>
    </source>
</evidence>
<accession>A0A804JPC0</accession>
<dbReference type="InParanoid" id="A0A804JPC0"/>